<dbReference type="OrthoDB" id="2789670at2759"/>
<dbReference type="InterPro" id="IPR002401">
    <property type="entry name" value="Cyt_P450_E_grp-I"/>
</dbReference>
<dbReference type="InParanoid" id="A0A165P7G9"/>
<dbReference type="Gene3D" id="1.10.630.10">
    <property type="entry name" value="Cytochrome P450"/>
    <property type="match status" value="1"/>
</dbReference>
<dbReference type="GO" id="GO:0020037">
    <property type="term" value="F:heme binding"/>
    <property type="evidence" value="ECO:0007669"/>
    <property type="project" value="InterPro"/>
</dbReference>
<evidence type="ECO:0000256" key="5">
    <source>
        <dbReference type="ARBA" id="ARBA00022723"/>
    </source>
</evidence>
<dbReference type="AlphaFoldDB" id="A0A165P7G9"/>
<evidence type="ECO:0000256" key="2">
    <source>
        <dbReference type="ARBA" id="ARBA00005179"/>
    </source>
</evidence>
<dbReference type="PANTHER" id="PTHR46300:SF7">
    <property type="entry name" value="P450, PUTATIVE (EUROFUNG)-RELATED"/>
    <property type="match status" value="1"/>
</dbReference>
<evidence type="ECO:0000256" key="8">
    <source>
        <dbReference type="ARBA" id="ARBA00023033"/>
    </source>
</evidence>
<proteinExistence type="inferred from homology"/>
<evidence type="ECO:0000256" key="7">
    <source>
        <dbReference type="ARBA" id="ARBA00023004"/>
    </source>
</evidence>
<dbReference type="STRING" id="1314781.A0A165P7G9"/>
<evidence type="ECO:0000256" key="1">
    <source>
        <dbReference type="ARBA" id="ARBA00001971"/>
    </source>
</evidence>
<comment type="similarity">
    <text evidence="3 10">Belongs to the cytochrome P450 family.</text>
</comment>
<dbReference type="PANTHER" id="PTHR46300">
    <property type="entry name" value="P450, PUTATIVE (EUROFUNG)-RELATED-RELATED"/>
    <property type="match status" value="1"/>
</dbReference>
<accession>A0A165P7G9</accession>
<sequence>MTLPVDVDTLAITSAFCAVGVIALLLRRFTTSPALPYPPGPPARGLVGNLKDVPTELEWETYTEWGKKYGPILHFRILTNHVIVLNSFEAAVALLDKRSAVYSNRPTFTMQGELMGWQWNTALMNGDRWRAHRRILHHYLHESMAKNYRPTHARAVVQLLRALIDSPDDFYQHVRRWAAASILPISHGIDVTVDKTGDNWIELADEAMRTIATAGLPGAWAVDWIPALKYVPEWFPGASFQRKAKEWSKLAMQMRDATFDLVQSQMRSGTAPPSVAAELSQNGFAGEPVPEEVTRNVAGALYLGGADTTVSVVQSFIYSMVLNQEDQRLAQAEIDRVVGQDRLPEYSDKESLPYVNAVILEVYRLYPSVPLGIPHCAQEDDVYMGMRIPKGATVLANTWGILRNEDTYPESHSFRPQRFFRDGRVDPTVPDPRIPVFGWGRRVCVGEPVAEASIWLAITSILACFSITPAKDEHENDSIPKLQLRSGLVTSPRPFSCTITPRSTALKQLVASASDQL</sequence>
<dbReference type="InterPro" id="IPR001128">
    <property type="entry name" value="Cyt_P450"/>
</dbReference>
<feature type="transmembrane region" description="Helical" evidence="11">
    <location>
        <begin position="7"/>
        <end position="26"/>
    </location>
</feature>
<evidence type="ECO:0000256" key="10">
    <source>
        <dbReference type="RuleBase" id="RU000461"/>
    </source>
</evidence>
<keyword evidence="7 9" id="KW-0408">Iron</keyword>
<keyword evidence="5 9" id="KW-0479">Metal-binding</keyword>
<dbReference type="GO" id="GO:0016705">
    <property type="term" value="F:oxidoreductase activity, acting on paired donors, with incorporation or reduction of molecular oxygen"/>
    <property type="evidence" value="ECO:0007669"/>
    <property type="project" value="InterPro"/>
</dbReference>
<evidence type="ECO:0000256" key="11">
    <source>
        <dbReference type="SAM" id="Phobius"/>
    </source>
</evidence>
<dbReference type="InterPro" id="IPR036396">
    <property type="entry name" value="Cyt_P450_sf"/>
</dbReference>
<dbReference type="Pfam" id="PF00067">
    <property type="entry name" value="p450"/>
    <property type="match status" value="1"/>
</dbReference>
<comment type="pathway">
    <text evidence="2">Secondary metabolite biosynthesis.</text>
</comment>
<evidence type="ECO:0000256" key="6">
    <source>
        <dbReference type="ARBA" id="ARBA00023002"/>
    </source>
</evidence>
<protein>
    <submittedName>
        <fullName evidence="12">Cytochrome P450</fullName>
    </submittedName>
</protein>
<evidence type="ECO:0000256" key="4">
    <source>
        <dbReference type="ARBA" id="ARBA00022617"/>
    </source>
</evidence>
<dbReference type="GO" id="GO:0004497">
    <property type="term" value="F:monooxygenase activity"/>
    <property type="evidence" value="ECO:0007669"/>
    <property type="project" value="UniProtKB-KW"/>
</dbReference>
<evidence type="ECO:0000313" key="12">
    <source>
        <dbReference type="EMBL" id="KZW01755.1"/>
    </source>
</evidence>
<keyword evidence="11" id="KW-1133">Transmembrane helix</keyword>
<dbReference type="PRINTS" id="PR00385">
    <property type="entry name" value="P450"/>
</dbReference>
<reference evidence="12 13" key="1">
    <citation type="journal article" date="2016" name="Mol. Biol. Evol.">
        <title>Comparative Genomics of Early-Diverging Mushroom-Forming Fungi Provides Insights into the Origins of Lignocellulose Decay Capabilities.</title>
        <authorList>
            <person name="Nagy L.G."/>
            <person name="Riley R."/>
            <person name="Tritt A."/>
            <person name="Adam C."/>
            <person name="Daum C."/>
            <person name="Floudas D."/>
            <person name="Sun H."/>
            <person name="Yadav J.S."/>
            <person name="Pangilinan J."/>
            <person name="Larsson K.H."/>
            <person name="Matsuura K."/>
            <person name="Barry K."/>
            <person name="Labutti K."/>
            <person name="Kuo R."/>
            <person name="Ohm R.A."/>
            <person name="Bhattacharya S.S."/>
            <person name="Shirouzu T."/>
            <person name="Yoshinaga Y."/>
            <person name="Martin F.M."/>
            <person name="Grigoriev I.V."/>
            <person name="Hibbett D.S."/>
        </authorList>
    </citation>
    <scope>NUCLEOTIDE SEQUENCE [LARGE SCALE GENOMIC DNA]</scope>
    <source>
        <strain evidence="12 13">HHB12029</strain>
    </source>
</reference>
<keyword evidence="13" id="KW-1185">Reference proteome</keyword>
<name>A0A165P7G9_EXIGL</name>
<dbReference type="GO" id="GO:0005506">
    <property type="term" value="F:iron ion binding"/>
    <property type="evidence" value="ECO:0007669"/>
    <property type="project" value="InterPro"/>
</dbReference>
<keyword evidence="6 10" id="KW-0560">Oxidoreductase</keyword>
<evidence type="ECO:0000256" key="3">
    <source>
        <dbReference type="ARBA" id="ARBA00010617"/>
    </source>
</evidence>
<dbReference type="CDD" id="cd11065">
    <property type="entry name" value="CYP64-like"/>
    <property type="match status" value="1"/>
</dbReference>
<dbReference type="Proteomes" id="UP000077266">
    <property type="component" value="Unassembled WGS sequence"/>
</dbReference>
<organism evidence="12 13">
    <name type="scientific">Exidia glandulosa HHB12029</name>
    <dbReference type="NCBI Taxonomy" id="1314781"/>
    <lineage>
        <taxon>Eukaryota</taxon>
        <taxon>Fungi</taxon>
        <taxon>Dikarya</taxon>
        <taxon>Basidiomycota</taxon>
        <taxon>Agaricomycotina</taxon>
        <taxon>Agaricomycetes</taxon>
        <taxon>Auriculariales</taxon>
        <taxon>Exidiaceae</taxon>
        <taxon>Exidia</taxon>
    </lineage>
</organism>
<dbReference type="SUPFAM" id="SSF48264">
    <property type="entry name" value="Cytochrome P450"/>
    <property type="match status" value="1"/>
</dbReference>
<dbReference type="PROSITE" id="PS00086">
    <property type="entry name" value="CYTOCHROME_P450"/>
    <property type="match status" value="1"/>
</dbReference>
<evidence type="ECO:0000256" key="9">
    <source>
        <dbReference type="PIRSR" id="PIRSR602401-1"/>
    </source>
</evidence>
<evidence type="ECO:0000313" key="13">
    <source>
        <dbReference type="Proteomes" id="UP000077266"/>
    </source>
</evidence>
<dbReference type="PRINTS" id="PR00463">
    <property type="entry name" value="EP450I"/>
</dbReference>
<comment type="cofactor">
    <cofactor evidence="1 9">
        <name>heme</name>
        <dbReference type="ChEBI" id="CHEBI:30413"/>
    </cofactor>
</comment>
<keyword evidence="4 9" id="KW-0349">Heme</keyword>
<keyword evidence="11" id="KW-0472">Membrane</keyword>
<gene>
    <name evidence="12" type="ORF">EXIGLDRAFT_829700</name>
</gene>
<keyword evidence="11" id="KW-0812">Transmembrane</keyword>
<keyword evidence="8 10" id="KW-0503">Monooxygenase</keyword>
<feature type="binding site" description="axial binding residue" evidence="9">
    <location>
        <position position="444"/>
    </location>
    <ligand>
        <name>heme</name>
        <dbReference type="ChEBI" id="CHEBI:30413"/>
    </ligand>
    <ligandPart>
        <name>Fe</name>
        <dbReference type="ChEBI" id="CHEBI:18248"/>
    </ligandPart>
</feature>
<dbReference type="EMBL" id="KV425891">
    <property type="protein sequence ID" value="KZW01755.1"/>
    <property type="molecule type" value="Genomic_DNA"/>
</dbReference>
<dbReference type="InterPro" id="IPR017972">
    <property type="entry name" value="Cyt_P450_CS"/>
</dbReference>
<dbReference type="InterPro" id="IPR050364">
    <property type="entry name" value="Cytochrome_P450_fung"/>
</dbReference>